<evidence type="ECO:0008006" key="2">
    <source>
        <dbReference type="Google" id="ProtNLM"/>
    </source>
</evidence>
<accession>X1DNI4</accession>
<name>X1DNI4_9ZZZZ</name>
<reference evidence="1" key="1">
    <citation type="journal article" date="2014" name="Front. Microbiol.">
        <title>High frequency of phylogenetically diverse reductive dehalogenase-homologous genes in deep subseafloor sedimentary metagenomes.</title>
        <authorList>
            <person name="Kawai M."/>
            <person name="Futagami T."/>
            <person name="Toyoda A."/>
            <person name="Takaki Y."/>
            <person name="Nishi S."/>
            <person name="Hori S."/>
            <person name="Arai W."/>
            <person name="Tsubouchi T."/>
            <person name="Morono Y."/>
            <person name="Uchiyama I."/>
            <person name="Ito T."/>
            <person name="Fujiyama A."/>
            <person name="Inagaki F."/>
            <person name="Takami H."/>
        </authorList>
    </citation>
    <scope>NUCLEOTIDE SEQUENCE</scope>
    <source>
        <strain evidence="1">Expedition CK06-06</strain>
    </source>
</reference>
<dbReference type="PANTHER" id="PTHR40084">
    <property type="entry name" value="PHOSPHOHYDROLASE, PHP FAMILY"/>
    <property type="match status" value="1"/>
</dbReference>
<comment type="caution">
    <text evidence="1">The sequence shown here is derived from an EMBL/GenBank/DDBJ whole genome shotgun (WGS) entry which is preliminary data.</text>
</comment>
<protein>
    <recommendedName>
        <fullName evidence="2">PHP domain-containing protein</fullName>
    </recommendedName>
</protein>
<dbReference type="PANTHER" id="PTHR40084:SF1">
    <property type="entry name" value="PHOSPHOTRANSFERASE"/>
    <property type="match status" value="1"/>
</dbReference>
<dbReference type="AlphaFoldDB" id="X1DNI4"/>
<sequence>LEICLEAGGDTVLIPAHIWTPWFSVLGAKSGYDTIEECFDDLTPHIFAVETGLSSDPPMNWLCSFLDRYTLISNSDAHSPERLGRDKNLKSYYILL</sequence>
<proteinExistence type="predicted"/>
<feature type="non-terminal residue" evidence="1">
    <location>
        <position position="1"/>
    </location>
</feature>
<evidence type="ECO:0000313" key="1">
    <source>
        <dbReference type="EMBL" id="GAH21762.1"/>
    </source>
</evidence>
<dbReference type="SUPFAM" id="SSF89550">
    <property type="entry name" value="PHP domain-like"/>
    <property type="match status" value="1"/>
</dbReference>
<gene>
    <name evidence="1" type="ORF">S03H2_04682</name>
</gene>
<dbReference type="EMBL" id="BARU01001882">
    <property type="protein sequence ID" value="GAH21762.1"/>
    <property type="molecule type" value="Genomic_DNA"/>
</dbReference>
<organism evidence="1">
    <name type="scientific">marine sediment metagenome</name>
    <dbReference type="NCBI Taxonomy" id="412755"/>
    <lineage>
        <taxon>unclassified sequences</taxon>
        <taxon>metagenomes</taxon>
        <taxon>ecological metagenomes</taxon>
    </lineage>
</organism>
<dbReference type="InterPro" id="IPR016195">
    <property type="entry name" value="Pol/histidinol_Pase-like"/>
</dbReference>